<dbReference type="InterPro" id="IPR036465">
    <property type="entry name" value="vWFA_dom_sf"/>
</dbReference>
<feature type="region of interest" description="Disordered" evidence="1">
    <location>
        <begin position="25"/>
        <end position="86"/>
    </location>
</feature>
<feature type="compositionally biased region" description="Low complexity" evidence="1">
    <location>
        <begin position="69"/>
        <end position="78"/>
    </location>
</feature>
<evidence type="ECO:0000259" key="2">
    <source>
        <dbReference type="PROSITE" id="PS50234"/>
    </source>
</evidence>
<proteinExistence type="predicted"/>
<feature type="compositionally biased region" description="Basic and acidic residues" evidence="1">
    <location>
        <begin position="27"/>
        <end position="37"/>
    </location>
</feature>
<evidence type="ECO:0000313" key="3">
    <source>
        <dbReference type="EMBL" id="QKW93751.1"/>
    </source>
</evidence>
<feature type="compositionally biased region" description="Low complexity" evidence="1">
    <location>
        <begin position="38"/>
        <end position="52"/>
    </location>
</feature>
<feature type="domain" description="VWFA" evidence="2">
    <location>
        <begin position="273"/>
        <end position="454"/>
    </location>
</feature>
<protein>
    <submittedName>
        <fullName evidence="3">von willebrand factor A</fullName>
    </submittedName>
</protein>
<dbReference type="CDD" id="cd01465">
    <property type="entry name" value="vWA_subgroup"/>
    <property type="match status" value="1"/>
</dbReference>
<reference evidence="3" key="1">
    <citation type="journal article" date="2020" name="Molecules">
        <title>2-Hydroxysorangiadenosine: Structure and Biosynthesis of a Myxobacterial Sesquiterpene-Nucleoside.</title>
        <authorList>
            <person name="Okoth D.A."/>
            <person name="Hug J.J."/>
            <person name="Garcia R."/>
            <person name="Sproer C."/>
            <person name="Overmann J."/>
            <person name="Muller R."/>
        </authorList>
    </citation>
    <scope>NUCLEOTIDE SEQUENCE</scope>
    <source>
        <strain evidence="3">MCy10943</strain>
    </source>
</reference>
<dbReference type="SMART" id="SM00327">
    <property type="entry name" value="VWA"/>
    <property type="match status" value="1"/>
</dbReference>
<dbReference type="EMBL" id="MT520814">
    <property type="protein sequence ID" value="QKW93751.1"/>
    <property type="molecule type" value="Genomic_DNA"/>
</dbReference>
<dbReference type="Pfam" id="PF12450">
    <property type="entry name" value="vWF_A"/>
    <property type="match status" value="1"/>
</dbReference>
<feature type="region of interest" description="Disordered" evidence="1">
    <location>
        <begin position="614"/>
        <end position="634"/>
    </location>
</feature>
<dbReference type="Gene3D" id="3.40.50.410">
    <property type="entry name" value="von Willebrand factor, type A domain"/>
    <property type="match status" value="1"/>
</dbReference>
<dbReference type="PANTHER" id="PTHR10579">
    <property type="entry name" value="CALCIUM-ACTIVATED CHLORIDE CHANNEL REGULATOR"/>
    <property type="match status" value="1"/>
</dbReference>
<dbReference type="SUPFAM" id="SSF53300">
    <property type="entry name" value="vWA-like"/>
    <property type="match status" value="1"/>
</dbReference>
<dbReference type="InterPro" id="IPR022156">
    <property type="entry name" value="Uncharacterised_YfbK_N"/>
</dbReference>
<evidence type="ECO:0000256" key="1">
    <source>
        <dbReference type="SAM" id="MobiDB-lite"/>
    </source>
</evidence>
<dbReference type="PROSITE" id="PS50234">
    <property type="entry name" value="VWFA"/>
    <property type="match status" value="1"/>
</dbReference>
<dbReference type="Pfam" id="PF00092">
    <property type="entry name" value="VWA"/>
    <property type="match status" value="1"/>
</dbReference>
<dbReference type="InterPro" id="IPR021908">
    <property type="entry name" value="YfbK_C"/>
</dbReference>
<name>A0A7D4XHL8_9BACT</name>
<dbReference type="PROSITE" id="PS51257">
    <property type="entry name" value="PROKAR_LIPOPROTEIN"/>
    <property type="match status" value="1"/>
</dbReference>
<organism evidence="3">
    <name type="scientific">Vitiosangium cumulatum</name>
    <dbReference type="NCBI Taxonomy" id="1867796"/>
    <lineage>
        <taxon>Bacteria</taxon>
        <taxon>Pseudomonadati</taxon>
        <taxon>Myxococcota</taxon>
        <taxon>Myxococcia</taxon>
        <taxon>Myxococcales</taxon>
        <taxon>Cystobacterineae</taxon>
        <taxon>Archangiaceae</taxon>
        <taxon>Vitiosangium</taxon>
    </lineage>
</organism>
<sequence length="634" mass="67048">MRRSPLAVTGVVCALTVGSWTLGGCQRSEERRLEKVPEAAAPQKQAEANRVAEPPPAKKKVEEAPHPAAPSEAPAASQSHREQSQAMAAKIFGANSGGTAQGLGGLGLKGSGQGGGGVGMGIGSVGTRGRGAGAVAYGMGAQSLGGKGSVSIPRAHLSAEPLAGNTEHYSNYRVNPFVTAAEDRLSTFSIDVDTASYTLARRKILEGTPPPREAVRVEEFLNYFRYAYPEPPPGAPLAVYLDAAPSPFTPGRHLLRVGVQGKRLSVSERKSAHLTFLVDVSGSMQSPDKLPLAKRSLRMLVDNLRDGDTVALVTYAGGVKLALPPTGLEHKALIHAAIEDLTAGGSTAMASGIQLAYQQAMKTLDGSSVSRVIILSDGDANVGPASHEELLQLIRGYVKEGVTVTTVGFGMGNYKDTLMEQFANQGNGNHYYVDSLLAARRIFQEQLGGTLEVIAQDVKLQVELDPAQVARYRLVGYENRDIADKDFRNDKVDAGEIGSGHTVTALYELELKPGAGEGLATVHIRAKRPRGETASEHAYRFPAGALAASFAEASPDLRFATAAMGAAELLRHSPHAERWSFDHVLKIARGATPPGNAEREEFVSLLERARSLVGPVATRGSDTAEGRPAHTRGR</sequence>
<dbReference type="AlphaFoldDB" id="A0A7D4XHL8"/>
<dbReference type="InterPro" id="IPR051266">
    <property type="entry name" value="CLCR"/>
</dbReference>
<dbReference type="PANTHER" id="PTHR10579:SF43">
    <property type="entry name" value="ZINC FINGER (C3HC4-TYPE RING FINGER) FAMILY PROTEIN"/>
    <property type="match status" value="1"/>
</dbReference>
<accession>A0A7D4XHL8</accession>
<dbReference type="InterPro" id="IPR002035">
    <property type="entry name" value="VWF_A"/>
</dbReference>
<dbReference type="Pfam" id="PF12034">
    <property type="entry name" value="YfbK_C"/>
    <property type="match status" value="2"/>
</dbReference>